<dbReference type="RefSeq" id="XP_008786574.1">
    <property type="nucleotide sequence ID" value="XM_008788352.1"/>
</dbReference>
<dbReference type="InterPro" id="IPR004265">
    <property type="entry name" value="Dirigent"/>
</dbReference>
<keyword evidence="4" id="KW-0052">Apoplast</keyword>
<name>A0A8B7BW40_PHODC</name>
<comment type="function">
    <text evidence="4">Dirigent proteins impart stereoselectivity on the phenoxy radical-coupling reaction, yielding optically active lignans from two molecules of coniferyl alcohol in the biosynthesis of lignans, flavonolignans, and alkaloids and thus plays a central role in plant secondary metabolism.</text>
</comment>
<dbReference type="GO" id="GO:0048046">
    <property type="term" value="C:apoplast"/>
    <property type="evidence" value="ECO:0007669"/>
    <property type="project" value="UniProtKB-SubCell"/>
</dbReference>
<dbReference type="KEGG" id="pda:103704880"/>
<dbReference type="Proteomes" id="UP000228380">
    <property type="component" value="Chromosome 14"/>
</dbReference>
<dbReference type="GeneID" id="103704880"/>
<evidence type="ECO:0000313" key="5">
    <source>
        <dbReference type="Proteomes" id="UP000228380"/>
    </source>
</evidence>
<keyword evidence="4" id="KW-0732">Signal</keyword>
<keyword evidence="5" id="KW-1185">Reference proteome</keyword>
<dbReference type="GO" id="GO:0009699">
    <property type="term" value="P:phenylpropanoid biosynthetic process"/>
    <property type="evidence" value="ECO:0007669"/>
    <property type="project" value="UniProtKB-ARBA"/>
</dbReference>
<reference evidence="5" key="1">
    <citation type="journal article" date="2019" name="Nat. Commun.">
        <title>Genome-wide association mapping of date palm fruit traits.</title>
        <authorList>
            <person name="Hazzouri K.M."/>
            <person name="Gros-Balthazard M."/>
            <person name="Flowers J.M."/>
            <person name="Copetti D."/>
            <person name="Lemansour A."/>
            <person name="Lebrun M."/>
            <person name="Masmoudi K."/>
            <person name="Ferrand S."/>
            <person name="Dhar M.I."/>
            <person name="Fresquez Z.A."/>
            <person name="Rosas U."/>
            <person name="Zhang J."/>
            <person name="Talag J."/>
            <person name="Lee S."/>
            <person name="Kudrna D."/>
            <person name="Powell R.F."/>
            <person name="Leitch I.J."/>
            <person name="Krueger R.R."/>
            <person name="Wing R.A."/>
            <person name="Amiri K.M.A."/>
            <person name="Purugganan M.D."/>
        </authorList>
    </citation>
    <scope>NUCLEOTIDE SEQUENCE [LARGE SCALE GENOMIC DNA]</scope>
    <source>
        <strain evidence="5">cv. Khalas</strain>
    </source>
</reference>
<dbReference type="InterPro" id="IPR044859">
    <property type="entry name" value="Allene_oxi_cyc_Dirigent"/>
</dbReference>
<dbReference type="AlphaFoldDB" id="A0A8B7BW40"/>
<dbReference type="Gene3D" id="2.40.480.10">
    <property type="entry name" value="Allene oxide cyclase-like"/>
    <property type="match status" value="1"/>
</dbReference>
<feature type="chain" id="PRO_5034346048" description="Dirigent protein" evidence="4">
    <location>
        <begin position="24"/>
        <end position="183"/>
    </location>
</feature>
<evidence type="ECO:0000256" key="1">
    <source>
        <dbReference type="ARBA" id="ARBA00010746"/>
    </source>
</evidence>
<evidence type="ECO:0000256" key="4">
    <source>
        <dbReference type="RuleBase" id="RU363099"/>
    </source>
</evidence>
<proteinExistence type="inferred from homology"/>
<dbReference type="OrthoDB" id="1864232at2759"/>
<gene>
    <name evidence="6" type="primary">LOC103704880</name>
</gene>
<keyword evidence="3 4" id="KW-0964">Secreted</keyword>
<evidence type="ECO:0000256" key="3">
    <source>
        <dbReference type="ARBA" id="ARBA00022525"/>
    </source>
</evidence>
<evidence type="ECO:0000313" key="6">
    <source>
        <dbReference type="RefSeq" id="XP_008786574.1"/>
    </source>
</evidence>
<reference evidence="6" key="2">
    <citation type="submission" date="2025-08" db="UniProtKB">
        <authorList>
            <consortium name="RefSeq"/>
        </authorList>
    </citation>
    <scope>IDENTIFICATION</scope>
    <source>
        <tissue evidence="6">Young leaves</tissue>
    </source>
</reference>
<comment type="subunit">
    <text evidence="2 4">Homodimer.</text>
</comment>
<accession>A0A8B7BW40</accession>
<dbReference type="PANTHER" id="PTHR21495">
    <property type="entry name" value="NUCLEOPORIN-RELATED"/>
    <property type="match status" value="1"/>
</dbReference>
<protein>
    <recommendedName>
        <fullName evidence="4">Dirigent protein</fullName>
    </recommendedName>
</protein>
<evidence type="ECO:0000256" key="2">
    <source>
        <dbReference type="ARBA" id="ARBA00011738"/>
    </source>
</evidence>
<feature type="signal peptide" evidence="4">
    <location>
        <begin position="1"/>
        <end position="23"/>
    </location>
</feature>
<dbReference type="Pfam" id="PF03018">
    <property type="entry name" value="Dirigent"/>
    <property type="match status" value="1"/>
</dbReference>
<organism evidence="5 6">
    <name type="scientific">Phoenix dactylifera</name>
    <name type="common">Date palm</name>
    <dbReference type="NCBI Taxonomy" id="42345"/>
    <lineage>
        <taxon>Eukaryota</taxon>
        <taxon>Viridiplantae</taxon>
        <taxon>Streptophyta</taxon>
        <taxon>Embryophyta</taxon>
        <taxon>Tracheophyta</taxon>
        <taxon>Spermatophyta</taxon>
        <taxon>Magnoliopsida</taxon>
        <taxon>Liliopsida</taxon>
        <taxon>Arecaceae</taxon>
        <taxon>Coryphoideae</taxon>
        <taxon>Phoeniceae</taxon>
        <taxon>Phoenix</taxon>
    </lineage>
</organism>
<comment type="subcellular location">
    <subcellularLocation>
        <location evidence="4">Secreted</location>
        <location evidence="4">Extracellular space</location>
        <location evidence="4">Apoplast</location>
    </subcellularLocation>
</comment>
<sequence>MAAKPNLSLLFLLALMPMVVVMAQQNRRQQNLTHIHFYVHDTLSGPNPTTVRVVEGPMKLLETNLNFGDIFVFDDPLTEGPNPTSKLLGRAYGSYIFASQSTTKPMLLLTVNIVLMDGQYDGSTFSIVASDASFVQVVEMPIVGGTGRFRMARGYAHSKTYWYNTTTYDGIYEVDAYLLHFVI</sequence>
<comment type="similarity">
    <text evidence="1 4">Belongs to the plant dirigent protein family.</text>
</comment>